<accession>A0ABS1KRG0</accession>
<dbReference type="RefSeq" id="WP_202009835.1">
    <property type="nucleotide sequence ID" value="NZ_JAERRB010000003.1"/>
</dbReference>
<keyword evidence="3" id="KW-1185">Reference proteome</keyword>
<reference evidence="2 3" key="1">
    <citation type="submission" date="2021-01" db="EMBL/GenBank/DDBJ databases">
        <title>Chryseolinea sp. Jin1 Genome sequencing and assembly.</title>
        <authorList>
            <person name="Kim I."/>
        </authorList>
    </citation>
    <scope>NUCLEOTIDE SEQUENCE [LARGE SCALE GENOMIC DNA]</scope>
    <source>
        <strain evidence="2 3">Jin1</strain>
    </source>
</reference>
<evidence type="ECO:0000256" key="1">
    <source>
        <dbReference type="SAM" id="SignalP"/>
    </source>
</evidence>
<protein>
    <recommendedName>
        <fullName evidence="4">Lipoprotein</fullName>
    </recommendedName>
</protein>
<feature type="chain" id="PRO_5046658914" description="Lipoprotein" evidence="1">
    <location>
        <begin position="21"/>
        <end position="251"/>
    </location>
</feature>
<dbReference type="Proteomes" id="UP000613030">
    <property type="component" value="Unassembled WGS sequence"/>
</dbReference>
<dbReference type="PROSITE" id="PS51257">
    <property type="entry name" value="PROKAR_LIPOPROTEIN"/>
    <property type="match status" value="1"/>
</dbReference>
<name>A0ABS1KRG0_9BACT</name>
<comment type="caution">
    <text evidence="2">The sequence shown here is derived from an EMBL/GenBank/DDBJ whole genome shotgun (WGS) entry which is preliminary data.</text>
</comment>
<evidence type="ECO:0000313" key="2">
    <source>
        <dbReference type="EMBL" id="MBL0742060.1"/>
    </source>
</evidence>
<gene>
    <name evidence="2" type="ORF">JI741_12585</name>
</gene>
<proteinExistence type="predicted"/>
<evidence type="ECO:0008006" key="4">
    <source>
        <dbReference type="Google" id="ProtNLM"/>
    </source>
</evidence>
<dbReference type="EMBL" id="JAERRB010000003">
    <property type="protein sequence ID" value="MBL0742060.1"/>
    <property type="molecule type" value="Genomic_DNA"/>
</dbReference>
<evidence type="ECO:0000313" key="3">
    <source>
        <dbReference type="Proteomes" id="UP000613030"/>
    </source>
</evidence>
<keyword evidence="1" id="KW-0732">Signal</keyword>
<sequence>MKNHKALLFLTVFAALTACNNDDDAPVNSITTDEAAVIVSSSLASNTSGVSFVSDKTTGVTEDLLKDNAGGRVNACGVSQNIAFSGSSPSGATVTFSYDFSYKFRLECNDQNAPSLVSVDLSYSGAFDGPKLKASHSGVSELDVTGLADTTKNFLLNGQYKRSGSFENKEQAKSGSSTVEITLTTLVVNKVTHKIVSGTGTYLIEGSVPSKGDFKYTGDITFQGNDAALLIVGGENFTLNLKNGEVSKKQS</sequence>
<feature type="signal peptide" evidence="1">
    <location>
        <begin position="1"/>
        <end position="20"/>
    </location>
</feature>
<organism evidence="2 3">
    <name type="scientific">Chryseolinea lacunae</name>
    <dbReference type="NCBI Taxonomy" id="2801331"/>
    <lineage>
        <taxon>Bacteria</taxon>
        <taxon>Pseudomonadati</taxon>
        <taxon>Bacteroidota</taxon>
        <taxon>Cytophagia</taxon>
        <taxon>Cytophagales</taxon>
        <taxon>Fulvivirgaceae</taxon>
        <taxon>Chryseolinea</taxon>
    </lineage>
</organism>